<feature type="chain" id="PRO_5007163333" evidence="2">
    <location>
        <begin position="22"/>
        <end position="780"/>
    </location>
</feature>
<organism evidence="6 7">
    <name type="scientific">Bacteroides stercoris</name>
    <dbReference type="NCBI Taxonomy" id="46506"/>
    <lineage>
        <taxon>Bacteria</taxon>
        <taxon>Pseudomonadati</taxon>
        <taxon>Bacteroidota</taxon>
        <taxon>Bacteroidia</taxon>
        <taxon>Bacteroidales</taxon>
        <taxon>Bacteroidaceae</taxon>
        <taxon>Bacteroides</taxon>
    </lineage>
</organism>
<dbReference type="NCBIfam" id="NF045571">
    <property type="entry name" value="HepHepsulflyase"/>
    <property type="match status" value="1"/>
</dbReference>
<evidence type="ECO:0000313" key="6">
    <source>
        <dbReference type="EMBL" id="KWR53231.1"/>
    </source>
</evidence>
<accession>A0A120A181</accession>
<name>A0A120A181_BACSE</name>
<evidence type="ECO:0000256" key="2">
    <source>
        <dbReference type="SAM" id="SignalP"/>
    </source>
</evidence>
<comment type="subcellular location">
    <subcellularLocation>
        <location evidence="1">Cell envelope</location>
    </subcellularLocation>
</comment>
<dbReference type="RefSeq" id="WP_060386216.1">
    <property type="nucleotide sequence ID" value="NZ_LRGC01000014.1"/>
</dbReference>
<keyword evidence="7" id="KW-1185">Reference proteome</keyword>
<keyword evidence="2" id="KW-0732">Signal</keyword>
<gene>
    <name evidence="6" type="primary">hepB_2</name>
    <name evidence="6" type="ORF">AA415_02527</name>
</gene>
<dbReference type="STRING" id="46506.AA415_02527"/>
<keyword evidence="6" id="KW-0456">Lyase</keyword>
<dbReference type="Proteomes" id="UP000056419">
    <property type="component" value="Unassembled WGS sequence"/>
</dbReference>
<sequence precursor="true">MKHKSIFFLLSLIFSSFCLSAQELPKEVVWQEIEGVNVPIPPQTHPRLYVRSSDLPALKERLKTPQAQQTLSLMKELSKDRTPAEEAAVTNRGFRYYYEMRGVTSRVQLQALDYLLEGDKRLARRAITAMLDTLQRASFGTRSDLSRASGAMLITGAMVYDWCYDQMKSSEKQAYIKEFIRLAKSMECGYPPRNNQPIAGHPSEWMIMRDMLSAGIAIYDEYPDMYNHVITMLYRDYIPARNYFYEGQNYHQGTNYVHVRFACDLFPLWILDKMGAGSIYSSSARFVLYDIIYRRRPDGVLMPAGDDYPQNRPALLTMPTPMFLASSYYKDEYLAYEFERNPRLDKSGNESMNHCLIYDLLWRDYTLKGKAPDDLPLTRYSGTPYGWMIARTGWDANCVIAEMKINEQFVGNHQHMDGGSFQIYHKGPLAIDAGAYSGSSGGYNSPNNKNYFKRTIAHNSLLVYDPDEKFGCWNYGGGGKTRFATNDGGQRMCGEGWKTCNSLDSLLSEEYTVGKVLAHGFGPDAQAPDYSYLKGDITQAYTRKVKEAKRSFVFLNLKSETVPAALIVYDKVSASNPDFRKYWLLHSIEEPTLEGNTFTVRRTKDGDSGMLHNTVLLPQTDNLRIDKIGGPGKENWVFGTNYPNDAVAPYLDNANERGAWRVEVSPAAPAVTDNFLNVIQVADNRCNRLNAVQRIEDDRIVGVQLADRVVTFARSSEPLQKDFTLTVNGTGTYKFVITDLKAGNWQVKKDGRIFIPLTEVQASDGVLAFEGSAGSYEFCR</sequence>
<protein>
    <submittedName>
        <fullName evidence="6">Heparin and heparin-sulfate lyase</fullName>
        <ecNumber evidence="6">4.2.2.7</ecNumber>
    </submittedName>
</protein>
<dbReference type="InterPro" id="IPR008929">
    <property type="entry name" value="Chondroitin_lyas"/>
</dbReference>
<dbReference type="Pfam" id="PF18675">
    <property type="entry name" value="HepII_C"/>
    <property type="match status" value="1"/>
</dbReference>
<dbReference type="Pfam" id="PF07940">
    <property type="entry name" value="Hepar_II_III_C"/>
    <property type="match status" value="1"/>
</dbReference>
<dbReference type="EC" id="4.2.2.7" evidence="6"/>
<dbReference type="InterPro" id="IPR012480">
    <property type="entry name" value="Hepar_II_III_C"/>
</dbReference>
<evidence type="ECO:0000313" key="7">
    <source>
        <dbReference type="Proteomes" id="UP000056419"/>
    </source>
</evidence>
<reference evidence="6 7" key="1">
    <citation type="journal article" date="2016" name="BMC Genomics">
        <title>Type VI secretion systems of human gut Bacteroidales segregate into three genetic architectures, two of which are contained on mobile genetic elements.</title>
        <authorList>
            <person name="Coyne M.J."/>
            <person name="Roelofs K.G."/>
            <person name="Comstock L.E."/>
        </authorList>
    </citation>
    <scope>NUCLEOTIDE SEQUENCE [LARGE SCALE GENOMIC DNA]</scope>
    <source>
        <strain evidence="6 7">CL09T03C01</strain>
    </source>
</reference>
<dbReference type="InterPro" id="IPR040925">
    <property type="entry name" value="HepII_C"/>
</dbReference>
<dbReference type="SUPFAM" id="SSF48230">
    <property type="entry name" value="Chondroitin AC/alginate lyase"/>
    <property type="match status" value="1"/>
</dbReference>
<dbReference type="Gene3D" id="2.70.98.70">
    <property type="match status" value="1"/>
</dbReference>
<feature type="domain" description="Heparinase II C-terminal" evidence="5">
    <location>
        <begin position="694"/>
        <end position="780"/>
    </location>
</feature>
<evidence type="ECO:0000256" key="1">
    <source>
        <dbReference type="ARBA" id="ARBA00004196"/>
    </source>
</evidence>
<evidence type="ECO:0000259" key="4">
    <source>
        <dbReference type="Pfam" id="PF16332"/>
    </source>
</evidence>
<dbReference type="Gene3D" id="1.50.10.100">
    <property type="entry name" value="Chondroitin AC/alginate lyase"/>
    <property type="match status" value="1"/>
</dbReference>
<dbReference type="GO" id="GO:0047488">
    <property type="term" value="F:heparin lyase activity"/>
    <property type="evidence" value="ECO:0007669"/>
    <property type="project" value="UniProtKB-EC"/>
</dbReference>
<dbReference type="Pfam" id="PF16332">
    <property type="entry name" value="DUF4962"/>
    <property type="match status" value="1"/>
</dbReference>
<dbReference type="EMBL" id="LRGC01000014">
    <property type="protein sequence ID" value="KWR53231.1"/>
    <property type="molecule type" value="Genomic_DNA"/>
</dbReference>
<dbReference type="GO" id="GO:0030313">
    <property type="term" value="C:cell envelope"/>
    <property type="evidence" value="ECO:0007669"/>
    <property type="project" value="UniProtKB-SubCell"/>
</dbReference>
<feature type="domain" description="Heparinase II N-terminal" evidence="4">
    <location>
        <begin position="102"/>
        <end position="261"/>
    </location>
</feature>
<comment type="caution">
    <text evidence="6">The sequence shown here is derived from an EMBL/GenBank/DDBJ whole genome shotgun (WGS) entry which is preliminary data.</text>
</comment>
<dbReference type="InterPro" id="IPR032518">
    <property type="entry name" value="HepII_N"/>
</dbReference>
<feature type="domain" description="Heparinase II/III-like C-terminal" evidence="3">
    <location>
        <begin position="404"/>
        <end position="479"/>
    </location>
</feature>
<proteinExistence type="predicted"/>
<dbReference type="PATRIC" id="fig|46506.5.peg.2718"/>
<dbReference type="Gene3D" id="2.60.40.2750">
    <property type="match status" value="1"/>
</dbReference>
<evidence type="ECO:0000259" key="3">
    <source>
        <dbReference type="Pfam" id="PF07940"/>
    </source>
</evidence>
<dbReference type="InterPro" id="IPR054645">
    <property type="entry name" value="HepB"/>
</dbReference>
<feature type="signal peptide" evidence="2">
    <location>
        <begin position="1"/>
        <end position="21"/>
    </location>
</feature>
<dbReference type="AlphaFoldDB" id="A0A120A181"/>
<evidence type="ECO:0000259" key="5">
    <source>
        <dbReference type="Pfam" id="PF18675"/>
    </source>
</evidence>